<dbReference type="PANTHER" id="PTHR43133">
    <property type="entry name" value="RNA POLYMERASE ECF-TYPE SIGMA FACTO"/>
    <property type="match status" value="1"/>
</dbReference>
<evidence type="ECO:0000259" key="5">
    <source>
        <dbReference type="Pfam" id="PF04542"/>
    </source>
</evidence>
<gene>
    <name evidence="7" type="ORF">SAMN04488101_101363</name>
</gene>
<dbReference type="GO" id="GO:0003677">
    <property type="term" value="F:DNA binding"/>
    <property type="evidence" value="ECO:0007669"/>
    <property type="project" value="InterPro"/>
</dbReference>
<dbReference type="InterPro" id="IPR007627">
    <property type="entry name" value="RNA_pol_sigma70_r2"/>
</dbReference>
<dbReference type="NCBIfam" id="TIGR02937">
    <property type="entry name" value="sigma70-ECF"/>
    <property type="match status" value="1"/>
</dbReference>
<dbReference type="InterPro" id="IPR013325">
    <property type="entry name" value="RNA_pol_sigma_r2"/>
</dbReference>
<dbReference type="OrthoDB" id="653814at2"/>
<dbReference type="Pfam" id="PF08281">
    <property type="entry name" value="Sigma70_r4_2"/>
    <property type="match status" value="1"/>
</dbReference>
<dbReference type="InterPro" id="IPR036388">
    <property type="entry name" value="WH-like_DNA-bd_sf"/>
</dbReference>
<evidence type="ECO:0000313" key="7">
    <source>
        <dbReference type="EMBL" id="SMC57621.1"/>
    </source>
</evidence>
<evidence type="ECO:0000256" key="2">
    <source>
        <dbReference type="ARBA" id="ARBA00023015"/>
    </source>
</evidence>
<feature type="domain" description="RNA polymerase sigma factor 70 region 4 type 2" evidence="6">
    <location>
        <begin position="139"/>
        <end position="184"/>
    </location>
</feature>
<dbReference type="EMBL" id="FWYB01000001">
    <property type="protein sequence ID" value="SMC57621.1"/>
    <property type="molecule type" value="Genomic_DNA"/>
</dbReference>
<dbReference type="Gene3D" id="1.10.1740.10">
    <property type="match status" value="1"/>
</dbReference>
<dbReference type="Pfam" id="PF04542">
    <property type="entry name" value="Sigma70_r2"/>
    <property type="match status" value="1"/>
</dbReference>
<comment type="similarity">
    <text evidence="1">Belongs to the sigma-70 factor family. ECF subfamily.</text>
</comment>
<evidence type="ECO:0000259" key="6">
    <source>
        <dbReference type="Pfam" id="PF08281"/>
    </source>
</evidence>
<feature type="domain" description="RNA polymerase sigma-70 region 2" evidence="5">
    <location>
        <begin position="40"/>
        <end position="105"/>
    </location>
</feature>
<keyword evidence="2" id="KW-0805">Transcription regulation</keyword>
<evidence type="ECO:0000256" key="1">
    <source>
        <dbReference type="ARBA" id="ARBA00010641"/>
    </source>
</evidence>
<keyword evidence="3" id="KW-0731">Sigma factor</keyword>
<reference evidence="7 8" key="1">
    <citation type="submission" date="2017-04" db="EMBL/GenBank/DDBJ databases">
        <authorList>
            <person name="Afonso C.L."/>
            <person name="Miller P.J."/>
            <person name="Scott M.A."/>
            <person name="Spackman E."/>
            <person name="Goraichik I."/>
            <person name="Dimitrov K.M."/>
            <person name="Suarez D.L."/>
            <person name="Swayne D.E."/>
        </authorList>
    </citation>
    <scope>NUCLEOTIDE SEQUENCE [LARGE SCALE GENOMIC DNA]</scope>
    <source>
        <strain evidence="7 8">DSM 19625</strain>
    </source>
</reference>
<name>A0A1W2AB00_9SPHI</name>
<dbReference type="Proteomes" id="UP000192678">
    <property type="component" value="Unassembled WGS sequence"/>
</dbReference>
<dbReference type="PANTHER" id="PTHR43133:SF46">
    <property type="entry name" value="RNA POLYMERASE SIGMA-70 FACTOR ECF SUBFAMILY"/>
    <property type="match status" value="1"/>
</dbReference>
<evidence type="ECO:0000256" key="4">
    <source>
        <dbReference type="ARBA" id="ARBA00023163"/>
    </source>
</evidence>
<dbReference type="InterPro" id="IPR039425">
    <property type="entry name" value="RNA_pol_sigma-70-like"/>
</dbReference>
<accession>A0A1W2AB00</accession>
<organism evidence="7 8">
    <name type="scientific">Pedobacter nyackensis</name>
    <dbReference type="NCBI Taxonomy" id="475255"/>
    <lineage>
        <taxon>Bacteria</taxon>
        <taxon>Pseudomonadati</taxon>
        <taxon>Bacteroidota</taxon>
        <taxon>Sphingobacteriia</taxon>
        <taxon>Sphingobacteriales</taxon>
        <taxon>Sphingobacteriaceae</taxon>
        <taxon>Pedobacter</taxon>
    </lineage>
</organism>
<dbReference type="STRING" id="475255.SAMN04488101_101363"/>
<dbReference type="InterPro" id="IPR013324">
    <property type="entry name" value="RNA_pol_sigma_r3/r4-like"/>
</dbReference>
<dbReference type="SUPFAM" id="SSF88946">
    <property type="entry name" value="Sigma2 domain of RNA polymerase sigma factors"/>
    <property type="match status" value="1"/>
</dbReference>
<dbReference type="GO" id="GO:0006352">
    <property type="term" value="P:DNA-templated transcription initiation"/>
    <property type="evidence" value="ECO:0007669"/>
    <property type="project" value="InterPro"/>
</dbReference>
<keyword evidence="8" id="KW-1185">Reference proteome</keyword>
<keyword evidence="4" id="KW-0804">Transcription</keyword>
<dbReference type="InterPro" id="IPR014284">
    <property type="entry name" value="RNA_pol_sigma-70_dom"/>
</dbReference>
<dbReference type="AlphaFoldDB" id="A0A1W2AB00"/>
<dbReference type="InterPro" id="IPR013249">
    <property type="entry name" value="RNA_pol_sigma70_r4_t2"/>
</dbReference>
<dbReference type="RefSeq" id="WP_084286942.1">
    <property type="nucleotide sequence ID" value="NZ_FWYB01000001.1"/>
</dbReference>
<evidence type="ECO:0000256" key="3">
    <source>
        <dbReference type="ARBA" id="ARBA00023082"/>
    </source>
</evidence>
<evidence type="ECO:0000313" key="8">
    <source>
        <dbReference type="Proteomes" id="UP000192678"/>
    </source>
</evidence>
<dbReference type="GO" id="GO:0016987">
    <property type="term" value="F:sigma factor activity"/>
    <property type="evidence" value="ECO:0007669"/>
    <property type="project" value="UniProtKB-KW"/>
</dbReference>
<protein>
    <submittedName>
        <fullName evidence="7">RNA polymerase sigma-70 factor, ECF subfamily</fullName>
    </submittedName>
</protein>
<dbReference type="Gene3D" id="1.10.10.10">
    <property type="entry name" value="Winged helix-like DNA-binding domain superfamily/Winged helix DNA-binding domain"/>
    <property type="match status" value="1"/>
</dbReference>
<proteinExistence type="inferred from homology"/>
<dbReference type="SUPFAM" id="SSF88659">
    <property type="entry name" value="Sigma3 and sigma4 domains of RNA polymerase sigma factors"/>
    <property type="match status" value="1"/>
</dbReference>
<sequence>MKRLTQIISQNKLIYDHVSDDDVLLSELNRGSMAAYQQIFLKYHKFLCTEAFNLLGDEMESDDIVQVLFIEIWDKKLYLNINLSIKSYLRIAVRNKCLSKISKNSTKRKLQDIYHLNFEEQIAEDYMERNELNRGMTASINELPSQRLHAFDLVYMQGKPYKEAATEMGITVNSLKTHLKLAVKVLRIKLQSFR</sequence>